<sequence length="392" mass="42670">MGNTHGGGGGGRDRGQSAVMSSHSPPASKGNDSKRFKRDGRSTEGSSRVIHIYRLPSGVTEREVLSLALPFGKVSNLLFLKEKNQAFMEMNTEEAANTMVSYYTCVTPELHGQPVHIQLSCYKELKVRRSRSKEGLPAESSDQAGNVGSASAAAAVDTGRVVARRTPVLRILVENCFCLVTLEVLHRLFSRFGTVLKIITYIKNNRFQVLLQYADPLSAQRAKLFLDGQNIYDACCTLRITFSGFTNLTVKYNNDKSRDYTRPDLPSGNSQALLAQNRATALGAPVVCRAPAPLAVPEVAVAAAAAAGAESQVITSGSPALANAVLLVANLNPEKSLECSGKSFRAILVVWKARTSRAMQPVEAQLVTFQRGMTLLWELGWRPICVKFWQRP</sequence>
<dbReference type="Pfam" id="PF11835">
    <property type="entry name" value="RRM_8"/>
    <property type="match status" value="1"/>
</dbReference>
<dbReference type="SMART" id="SM00360">
    <property type="entry name" value="RRM"/>
    <property type="match status" value="2"/>
</dbReference>
<dbReference type="InterPro" id="IPR035979">
    <property type="entry name" value="RBD_domain_sf"/>
</dbReference>
<evidence type="ECO:0000313" key="7">
    <source>
        <dbReference type="Proteomes" id="UP000694547"/>
    </source>
</evidence>
<protein>
    <recommendedName>
        <fullName evidence="5">RRM domain-containing protein</fullName>
    </recommendedName>
</protein>
<evidence type="ECO:0000256" key="2">
    <source>
        <dbReference type="ARBA" id="ARBA00022884"/>
    </source>
</evidence>
<dbReference type="PROSITE" id="PS50102">
    <property type="entry name" value="RRM"/>
    <property type="match status" value="1"/>
</dbReference>
<dbReference type="InterPro" id="IPR000504">
    <property type="entry name" value="RRM_dom"/>
</dbReference>
<dbReference type="Proteomes" id="UP000694547">
    <property type="component" value="Chromosome X"/>
</dbReference>
<dbReference type="PANTHER" id="PTHR15592">
    <property type="entry name" value="MATRIN 3/NUCLEAR PROTEIN 220-RELATED"/>
    <property type="match status" value="1"/>
</dbReference>
<evidence type="ECO:0000259" key="5">
    <source>
        <dbReference type="PROSITE" id="PS50102"/>
    </source>
</evidence>
<keyword evidence="7" id="KW-1185">Reference proteome</keyword>
<dbReference type="Ensembl" id="ENSPEMT00000033332.1">
    <property type="protein sequence ID" value="ENSPEMP00000035123.1"/>
    <property type="gene ID" value="ENSPEMG00000025360.1"/>
</dbReference>
<dbReference type="AlphaFoldDB" id="A0A8C8W3V9"/>
<dbReference type="Pfam" id="PF13893">
    <property type="entry name" value="RRM_5"/>
    <property type="match status" value="1"/>
</dbReference>
<accession>A0A8C8W3V9</accession>
<feature type="region of interest" description="Disordered" evidence="4">
    <location>
        <begin position="1"/>
        <end position="45"/>
    </location>
</feature>
<reference evidence="6" key="2">
    <citation type="submission" date="2025-08" db="UniProtKB">
        <authorList>
            <consortium name="Ensembl"/>
        </authorList>
    </citation>
    <scope>IDENTIFICATION</scope>
</reference>
<dbReference type="SUPFAM" id="SSF54928">
    <property type="entry name" value="RNA-binding domain, RBD"/>
    <property type="match status" value="2"/>
</dbReference>
<feature type="compositionally biased region" description="Gly residues" evidence="4">
    <location>
        <begin position="1"/>
        <end position="10"/>
    </location>
</feature>
<reference evidence="6" key="3">
    <citation type="submission" date="2025-09" db="UniProtKB">
        <authorList>
            <consortium name="Ensembl"/>
        </authorList>
    </citation>
    <scope>IDENTIFICATION</scope>
</reference>
<dbReference type="InterPro" id="IPR012677">
    <property type="entry name" value="Nucleotide-bd_a/b_plait_sf"/>
</dbReference>
<feature type="compositionally biased region" description="Basic and acidic residues" evidence="4">
    <location>
        <begin position="31"/>
        <end position="42"/>
    </location>
</feature>
<evidence type="ECO:0000256" key="1">
    <source>
        <dbReference type="ARBA" id="ARBA00022737"/>
    </source>
</evidence>
<evidence type="ECO:0000256" key="3">
    <source>
        <dbReference type="PROSITE-ProRule" id="PRU00176"/>
    </source>
</evidence>
<evidence type="ECO:0000313" key="6">
    <source>
        <dbReference type="Ensembl" id="ENSPEMP00000035123.1"/>
    </source>
</evidence>
<keyword evidence="1" id="KW-0677">Repeat</keyword>
<dbReference type="Gene3D" id="3.30.70.330">
    <property type="match status" value="2"/>
</dbReference>
<keyword evidence="2 3" id="KW-0694">RNA-binding</keyword>
<proteinExistence type="predicted"/>
<dbReference type="GO" id="GO:0003723">
    <property type="term" value="F:RNA binding"/>
    <property type="evidence" value="ECO:0007669"/>
    <property type="project" value="UniProtKB-UniRule"/>
</dbReference>
<dbReference type="InterPro" id="IPR021790">
    <property type="entry name" value="PTBP1-like_RRM2"/>
</dbReference>
<name>A0A8C8W3V9_PERMB</name>
<organism evidence="6 7">
    <name type="scientific">Peromyscus maniculatus bairdii</name>
    <name type="common">Prairie deer mouse</name>
    <dbReference type="NCBI Taxonomy" id="230844"/>
    <lineage>
        <taxon>Eukaryota</taxon>
        <taxon>Metazoa</taxon>
        <taxon>Chordata</taxon>
        <taxon>Craniata</taxon>
        <taxon>Vertebrata</taxon>
        <taxon>Euteleostomi</taxon>
        <taxon>Mammalia</taxon>
        <taxon>Eutheria</taxon>
        <taxon>Euarchontoglires</taxon>
        <taxon>Glires</taxon>
        <taxon>Rodentia</taxon>
        <taxon>Myomorpha</taxon>
        <taxon>Muroidea</taxon>
        <taxon>Cricetidae</taxon>
        <taxon>Neotominae</taxon>
        <taxon>Peromyscus</taxon>
    </lineage>
</organism>
<dbReference type="GeneTree" id="ENSGT01050000244924"/>
<feature type="domain" description="RRM" evidence="5">
    <location>
        <begin position="48"/>
        <end position="132"/>
    </location>
</feature>
<evidence type="ECO:0000256" key="4">
    <source>
        <dbReference type="SAM" id="MobiDB-lite"/>
    </source>
</evidence>
<reference evidence="6 7" key="1">
    <citation type="submission" date="2018-10" db="EMBL/GenBank/DDBJ databases">
        <title>Improved assembly of the deer mouse Peromyscus maniculatus genome.</title>
        <authorList>
            <person name="Lassance J.-M."/>
            <person name="Hoekstra H.E."/>
        </authorList>
    </citation>
    <scope>NUCLEOTIDE SEQUENCE [LARGE SCALE GENOMIC DNA]</scope>
</reference>